<sequence>MSHAEFRHQIHVQSEQKQRAEIKDNFEELHRQLPSTYSLCKMSKAALLQKAVSHLKNQSLKKSLLIDEINRLNQIVVSLNAELEEEKRMNALYRQKQTIDKILAAGL</sequence>
<gene>
    <name evidence="3" type="ORF">GMARGA_LOCUS545</name>
</gene>
<evidence type="ECO:0000313" key="3">
    <source>
        <dbReference type="EMBL" id="CAG8466068.1"/>
    </source>
</evidence>
<protein>
    <submittedName>
        <fullName evidence="3">25170_t:CDS:1</fullName>
    </submittedName>
</protein>
<dbReference type="SUPFAM" id="SSF47459">
    <property type="entry name" value="HLH, helix-loop-helix DNA-binding domain"/>
    <property type="match status" value="1"/>
</dbReference>
<organism evidence="3 4">
    <name type="scientific">Gigaspora margarita</name>
    <dbReference type="NCBI Taxonomy" id="4874"/>
    <lineage>
        <taxon>Eukaryota</taxon>
        <taxon>Fungi</taxon>
        <taxon>Fungi incertae sedis</taxon>
        <taxon>Mucoromycota</taxon>
        <taxon>Glomeromycotina</taxon>
        <taxon>Glomeromycetes</taxon>
        <taxon>Diversisporales</taxon>
        <taxon>Gigasporaceae</taxon>
        <taxon>Gigaspora</taxon>
    </lineage>
</organism>
<keyword evidence="4" id="KW-1185">Reference proteome</keyword>
<dbReference type="PROSITE" id="PS50888">
    <property type="entry name" value="BHLH"/>
    <property type="match status" value="1"/>
</dbReference>
<dbReference type="InterPro" id="IPR036638">
    <property type="entry name" value="HLH_DNA-bd_sf"/>
</dbReference>
<dbReference type="Pfam" id="PF00010">
    <property type="entry name" value="HLH"/>
    <property type="match status" value="1"/>
</dbReference>
<feature type="coiled-coil region" evidence="1">
    <location>
        <begin position="66"/>
        <end position="96"/>
    </location>
</feature>
<feature type="domain" description="BHLH" evidence="2">
    <location>
        <begin position="6"/>
        <end position="58"/>
    </location>
</feature>
<comment type="caution">
    <text evidence="3">The sequence shown here is derived from an EMBL/GenBank/DDBJ whole genome shotgun (WGS) entry which is preliminary data.</text>
</comment>
<dbReference type="EMBL" id="CAJVQB010000092">
    <property type="protein sequence ID" value="CAG8466068.1"/>
    <property type="molecule type" value="Genomic_DNA"/>
</dbReference>
<evidence type="ECO:0000259" key="2">
    <source>
        <dbReference type="PROSITE" id="PS50888"/>
    </source>
</evidence>
<dbReference type="SMART" id="SM00353">
    <property type="entry name" value="HLH"/>
    <property type="match status" value="1"/>
</dbReference>
<keyword evidence="1" id="KW-0175">Coiled coil</keyword>
<proteinExistence type="predicted"/>
<dbReference type="Gene3D" id="4.10.280.10">
    <property type="entry name" value="Helix-loop-helix DNA-binding domain"/>
    <property type="match status" value="1"/>
</dbReference>
<evidence type="ECO:0000313" key="4">
    <source>
        <dbReference type="Proteomes" id="UP000789901"/>
    </source>
</evidence>
<evidence type="ECO:0000256" key="1">
    <source>
        <dbReference type="SAM" id="Coils"/>
    </source>
</evidence>
<reference evidence="3 4" key="1">
    <citation type="submission" date="2021-06" db="EMBL/GenBank/DDBJ databases">
        <authorList>
            <person name="Kallberg Y."/>
            <person name="Tangrot J."/>
            <person name="Rosling A."/>
        </authorList>
    </citation>
    <scope>NUCLEOTIDE SEQUENCE [LARGE SCALE GENOMIC DNA]</scope>
    <source>
        <strain evidence="3 4">120-4 pot B 10/14</strain>
    </source>
</reference>
<dbReference type="InterPro" id="IPR011598">
    <property type="entry name" value="bHLH_dom"/>
</dbReference>
<accession>A0ABM8VWT2</accession>
<dbReference type="Proteomes" id="UP000789901">
    <property type="component" value="Unassembled WGS sequence"/>
</dbReference>
<name>A0ABM8VWT2_GIGMA</name>